<organism evidence="2 5">
    <name type="scientific">Bacteroides thetaiotaomicron</name>
    <dbReference type="NCBI Taxonomy" id="818"/>
    <lineage>
        <taxon>Bacteria</taxon>
        <taxon>Pseudomonadati</taxon>
        <taxon>Bacteroidota</taxon>
        <taxon>Bacteroidia</taxon>
        <taxon>Bacteroidales</taxon>
        <taxon>Bacteroidaceae</taxon>
        <taxon>Bacteroides</taxon>
    </lineage>
</organism>
<dbReference type="PROSITE" id="PS51257">
    <property type="entry name" value="PROKAR_LIPOPROTEIN"/>
    <property type="match status" value="1"/>
</dbReference>
<feature type="signal peptide" evidence="1">
    <location>
        <begin position="1"/>
        <end position="18"/>
    </location>
</feature>
<protein>
    <recommendedName>
        <fullName evidence="6">Lipoprotein</fullName>
    </recommendedName>
</protein>
<name>A0A0P0FSK2_BACT4</name>
<comment type="caution">
    <text evidence="2">The sequence shown here is derived from an EMBL/GenBank/DDBJ whole genome shotgun (WGS) entry which is preliminary data.</text>
</comment>
<dbReference type="KEGG" id="btho:Btheta7330_03594"/>
<dbReference type="Proteomes" id="UP000460317">
    <property type="component" value="Unassembled WGS sequence"/>
</dbReference>
<sequence length="532" mass="60579">MKKILLMLASAFFMFSCSQEEGTSPINENTSNLPVSATADAQLKFAKLLSQAASGSIEVRNFLKKEALVQFDNDYDIFYPLIKDKKVFGNQSFRDILLSYCKEENELSQIEQSLPLLNIMVPDLTLFWDFNATTWDTSDKEISVLCRDDKNNTLYENGENIGNMTNGDIPGFPCLVVKNNERMKITSVNTRSGEATYEFISDAFDGSKKVQTRHYDADNDLEATEDLNKYVSKDVVATAINAWREFRNVPNACQRDYIYYGINKTNTPGSLNRNIREKLYRFRISATAFGRIADADGDQRLQDLTQTKRYFSNEEILQNIWTDGNFEFRFKSYIAGETNKDAMEHLLTFSVKAKDVFSIEKIHLHHKNGTAFRQSKNFYSVDINNLRSKWIYPEKLEPNKDNQVFTLPWDLYNKALSIHMYVEEFDVDQTIEKTITVVNEFTNKADFSIEGGGSIDSVKLSAKLGYGFSHTNTTTSSTKVTTTVGSDELGALSFFFYDPIIRAESNNTYKLYDVSSGDVTATILPINLIITR</sequence>
<reference evidence="2 5" key="2">
    <citation type="journal article" date="2019" name="Nat. Med.">
        <title>A library of human gut bacterial isolates paired with longitudinal multiomics data enables mechanistic microbiome research.</title>
        <authorList>
            <person name="Poyet M."/>
            <person name="Groussin M."/>
            <person name="Gibbons S.M."/>
            <person name="Avila-Pacheco J."/>
            <person name="Jiang X."/>
            <person name="Kearney S.M."/>
            <person name="Perrotta A.R."/>
            <person name="Berdy B."/>
            <person name="Zhao S."/>
            <person name="Lieberman T.D."/>
            <person name="Swanson P.K."/>
            <person name="Smith M."/>
            <person name="Roesemann S."/>
            <person name="Alexander J.E."/>
            <person name="Rich S.A."/>
            <person name="Livny J."/>
            <person name="Vlamakis H."/>
            <person name="Clish C."/>
            <person name="Bullock K."/>
            <person name="Deik A."/>
            <person name="Scott J."/>
            <person name="Pierce K.A."/>
            <person name="Xavier R.J."/>
            <person name="Alm E.J."/>
        </authorList>
    </citation>
    <scope>NUCLEOTIDE SEQUENCE [LARGE SCALE GENOMIC DNA]</scope>
    <source>
        <strain evidence="2 5">BIOML-A165</strain>
    </source>
</reference>
<feature type="chain" id="PRO_5014235953" description="Lipoprotein" evidence="1">
    <location>
        <begin position="19"/>
        <end position="532"/>
    </location>
</feature>
<evidence type="ECO:0000313" key="3">
    <source>
        <dbReference type="EMBL" id="RHD88795.1"/>
    </source>
</evidence>
<dbReference type="EMBL" id="WCSB01000002">
    <property type="protein sequence ID" value="KAB4454893.1"/>
    <property type="molecule type" value="Genomic_DNA"/>
</dbReference>
<dbReference type="Proteomes" id="UP000284785">
    <property type="component" value="Unassembled WGS sequence"/>
</dbReference>
<dbReference type="AlphaFoldDB" id="A0A0P0FSK2"/>
<gene>
    <name evidence="3" type="ORF">DW780_08580</name>
    <name evidence="2" type="ORF">GAN93_04340</name>
</gene>
<evidence type="ECO:0000256" key="1">
    <source>
        <dbReference type="SAM" id="SignalP"/>
    </source>
</evidence>
<evidence type="ECO:0000313" key="5">
    <source>
        <dbReference type="Proteomes" id="UP000460317"/>
    </source>
</evidence>
<dbReference type="RefSeq" id="WP_062695527.1">
    <property type="nucleotide sequence ID" value="NZ_CABJDH010000004.1"/>
</dbReference>
<evidence type="ECO:0000313" key="2">
    <source>
        <dbReference type="EMBL" id="KAB4454893.1"/>
    </source>
</evidence>
<evidence type="ECO:0000313" key="4">
    <source>
        <dbReference type="Proteomes" id="UP000284785"/>
    </source>
</evidence>
<reference evidence="3 4" key="1">
    <citation type="submission" date="2018-08" db="EMBL/GenBank/DDBJ databases">
        <title>A genome reference for cultivated species of the human gut microbiota.</title>
        <authorList>
            <person name="Zou Y."/>
            <person name="Xue W."/>
            <person name="Luo G."/>
        </authorList>
    </citation>
    <scope>NUCLEOTIDE SEQUENCE [LARGE SCALE GENOMIC DNA]</scope>
    <source>
        <strain evidence="3 4">AM30-26</strain>
    </source>
</reference>
<evidence type="ECO:0008006" key="6">
    <source>
        <dbReference type="Google" id="ProtNLM"/>
    </source>
</evidence>
<proteinExistence type="predicted"/>
<keyword evidence="1" id="KW-0732">Signal</keyword>
<dbReference type="EMBL" id="QSJP01000006">
    <property type="protein sequence ID" value="RHD88795.1"/>
    <property type="molecule type" value="Genomic_DNA"/>
</dbReference>
<accession>A0A0P0FSK2</accession>